<protein>
    <submittedName>
        <fullName evidence="1">Uncharacterized protein</fullName>
    </submittedName>
</protein>
<organism evidence="1 2">
    <name type="scientific">Dallia pectoralis</name>
    <name type="common">Alaska blackfish</name>
    <dbReference type="NCBI Taxonomy" id="75939"/>
    <lineage>
        <taxon>Eukaryota</taxon>
        <taxon>Metazoa</taxon>
        <taxon>Chordata</taxon>
        <taxon>Craniata</taxon>
        <taxon>Vertebrata</taxon>
        <taxon>Euteleostomi</taxon>
        <taxon>Actinopterygii</taxon>
        <taxon>Neopterygii</taxon>
        <taxon>Teleostei</taxon>
        <taxon>Protacanthopterygii</taxon>
        <taxon>Esociformes</taxon>
        <taxon>Umbridae</taxon>
        <taxon>Dallia</taxon>
    </lineage>
</organism>
<accession>A0ACC2FCM4</accession>
<proteinExistence type="predicted"/>
<comment type="caution">
    <text evidence="1">The sequence shown here is derived from an EMBL/GenBank/DDBJ whole genome shotgun (WGS) entry which is preliminary data.</text>
</comment>
<reference evidence="1" key="1">
    <citation type="submission" date="2021-05" db="EMBL/GenBank/DDBJ databases">
        <authorList>
            <person name="Pan Q."/>
            <person name="Jouanno E."/>
            <person name="Zahm M."/>
            <person name="Klopp C."/>
            <person name="Cabau C."/>
            <person name="Louis A."/>
            <person name="Berthelot C."/>
            <person name="Parey E."/>
            <person name="Roest Crollius H."/>
            <person name="Montfort J."/>
            <person name="Robinson-Rechavi M."/>
            <person name="Bouchez O."/>
            <person name="Lampietro C."/>
            <person name="Lopez Roques C."/>
            <person name="Donnadieu C."/>
            <person name="Postlethwait J."/>
            <person name="Bobe J."/>
            <person name="Dillon D."/>
            <person name="Chandos A."/>
            <person name="von Hippel F."/>
            <person name="Guiguen Y."/>
        </authorList>
    </citation>
    <scope>NUCLEOTIDE SEQUENCE</scope>
    <source>
        <strain evidence="1">YG-Jan2019</strain>
    </source>
</reference>
<gene>
    <name evidence="1" type="ORF">DPEC_G00316170</name>
</gene>
<evidence type="ECO:0000313" key="2">
    <source>
        <dbReference type="Proteomes" id="UP001157502"/>
    </source>
</evidence>
<evidence type="ECO:0000313" key="1">
    <source>
        <dbReference type="EMBL" id="KAJ7989114.1"/>
    </source>
</evidence>
<keyword evidence="2" id="KW-1185">Reference proteome</keyword>
<dbReference type="Proteomes" id="UP001157502">
    <property type="component" value="Chromosome 30"/>
</dbReference>
<sequence length="514" mass="57343">MDDFQFMDTFKRKHIKLTLKTATFLGVVQRINANKTVILEDVVDVKNGRKFPGVKRFFGHEILNVELPHVSNTDGGSADRRRQDQLNVSEFQPYVKSSALDEDDDDDKSHVNFVVIDEFHEKFGPAVMHIRRQQVIGIGADGIGSFQHERLCWLQIATKTKVYLFDILLLGARAFKNGLSTILQNNHILKVTHDCRGISGCLMAQFGVHLSNVFDTQVADVLCFYTETGGYLPDRVSTLQEVVSLHLKMPSSRLSSLKIKSQLTKEDQEMWYVRPCPVSLLKIMALSVIHLQPLRLVLLDVLMADYTSLVDSCLSISREEPVQMRNIGSTNVLEIPRELQNLVHMRQERQEWAVNQYPVTEQGWLRRSNPKPMAASQNKQCQDPVDRRQLDPAVPRAMETVVPLPMPTASPWASDLHAMPRALNPEAHQSSSEQPPGVLSPGPTISPGPTDPVGKVEVLVPPGQRPSPVVPQSATLLHPSLSLDRPGNVPGAGRGLFTQKVPGLSLSFSSFRKT</sequence>
<name>A0ACC2FCM4_DALPE</name>
<dbReference type="EMBL" id="CM055757">
    <property type="protein sequence ID" value="KAJ7989114.1"/>
    <property type="molecule type" value="Genomic_DNA"/>
</dbReference>